<dbReference type="SUPFAM" id="SSF57501">
    <property type="entry name" value="Cystine-knot cytokines"/>
    <property type="match status" value="1"/>
</dbReference>
<reference evidence="2" key="1">
    <citation type="submission" date="2023-03" db="UniProtKB">
        <authorList>
            <consortium name="WormBaseParasite"/>
        </authorList>
    </citation>
    <scope>IDENTIFICATION</scope>
</reference>
<dbReference type="AlphaFoldDB" id="A0A9J2P5X4"/>
<dbReference type="InterPro" id="IPR029034">
    <property type="entry name" value="Cystine-knot_cytokine"/>
</dbReference>
<proteinExistence type="predicted"/>
<protein>
    <submittedName>
        <fullName evidence="2">Uncharacterized protein</fullName>
    </submittedName>
</protein>
<dbReference type="Proteomes" id="UP000036681">
    <property type="component" value="Unplaced"/>
</dbReference>
<sequence>MKRSAASVKSLPHYEDVCRTIIRNNFEPIIAFEKNGTLVEVQQDSQHRLVTTLVECERQFSYGCHGIDTSIYSSECITLYEYRKAYVRRIGTTMNFVEGLIKVNVATFYMSL</sequence>
<evidence type="ECO:0000313" key="2">
    <source>
        <dbReference type="WBParaSite" id="ALUE_0000529001-mRNA-1"/>
    </source>
</evidence>
<name>A0A9J2P5X4_ASCLU</name>
<accession>A0A9J2P5X4</accession>
<dbReference type="WBParaSite" id="ALUE_0000529001-mRNA-1">
    <property type="protein sequence ID" value="ALUE_0000529001-mRNA-1"/>
    <property type="gene ID" value="ALUE_0000529001"/>
</dbReference>
<keyword evidence="1" id="KW-1185">Reference proteome</keyword>
<dbReference type="Gene3D" id="2.10.90.10">
    <property type="entry name" value="Cystine-knot cytokines"/>
    <property type="match status" value="1"/>
</dbReference>
<evidence type="ECO:0000313" key="1">
    <source>
        <dbReference type="Proteomes" id="UP000036681"/>
    </source>
</evidence>
<organism evidence="1 2">
    <name type="scientific">Ascaris lumbricoides</name>
    <name type="common">Giant roundworm</name>
    <dbReference type="NCBI Taxonomy" id="6252"/>
    <lineage>
        <taxon>Eukaryota</taxon>
        <taxon>Metazoa</taxon>
        <taxon>Ecdysozoa</taxon>
        <taxon>Nematoda</taxon>
        <taxon>Chromadorea</taxon>
        <taxon>Rhabditida</taxon>
        <taxon>Spirurina</taxon>
        <taxon>Ascaridomorpha</taxon>
        <taxon>Ascaridoidea</taxon>
        <taxon>Ascarididae</taxon>
        <taxon>Ascaris</taxon>
    </lineage>
</organism>